<protein>
    <submittedName>
        <fullName evidence="2">Uncharacterized protein</fullName>
    </submittedName>
</protein>
<dbReference type="AlphaFoldDB" id="A0A1R3KS69"/>
<name>A0A1R3KS69_9ROSI</name>
<sequence>MAASYEEEVDESTTMEDEVLDPSMVEDGEQIEILNKFRFKDPKPITTYQLGVPNRSS</sequence>
<comment type="caution">
    <text evidence="2">The sequence shown here is derived from an EMBL/GenBank/DDBJ whole genome shotgun (WGS) entry which is preliminary data.</text>
</comment>
<evidence type="ECO:0000313" key="3">
    <source>
        <dbReference type="Proteomes" id="UP000187203"/>
    </source>
</evidence>
<reference evidence="3" key="1">
    <citation type="submission" date="2013-09" db="EMBL/GenBank/DDBJ databases">
        <title>Corchorus olitorius genome sequencing.</title>
        <authorList>
            <person name="Alam M."/>
            <person name="Haque M.S."/>
            <person name="Islam M.S."/>
            <person name="Emdad E.M."/>
            <person name="Islam M.M."/>
            <person name="Ahmed B."/>
            <person name="Halim A."/>
            <person name="Hossen Q.M.M."/>
            <person name="Hossain M.Z."/>
            <person name="Ahmed R."/>
            <person name="Khan M.M."/>
            <person name="Islam R."/>
            <person name="Rashid M.M."/>
            <person name="Khan S.A."/>
            <person name="Rahman M.S."/>
            <person name="Alam M."/>
            <person name="Yahiya A.S."/>
            <person name="Khan M.S."/>
            <person name="Azam M.S."/>
            <person name="Haque T."/>
            <person name="Lashkar M.Z.H."/>
            <person name="Akhand A.I."/>
            <person name="Morshed G."/>
            <person name="Roy S."/>
            <person name="Uddin K.S."/>
            <person name="Rabeya T."/>
            <person name="Hossain A.S."/>
            <person name="Chowdhury A."/>
            <person name="Snigdha A.R."/>
            <person name="Mortoza M.S."/>
            <person name="Matin S.A."/>
            <person name="Hoque S.M.E."/>
            <person name="Islam M.K."/>
            <person name="Roy D.K."/>
            <person name="Haider R."/>
            <person name="Moosa M.M."/>
            <person name="Elias S.M."/>
            <person name="Hasan A.M."/>
            <person name="Jahan S."/>
            <person name="Shafiuddin M."/>
            <person name="Mahmood N."/>
            <person name="Shommy N.S."/>
        </authorList>
    </citation>
    <scope>NUCLEOTIDE SEQUENCE [LARGE SCALE GENOMIC DNA]</scope>
    <source>
        <strain evidence="3">cv. O-4</strain>
    </source>
</reference>
<evidence type="ECO:0000313" key="2">
    <source>
        <dbReference type="EMBL" id="OMP09921.1"/>
    </source>
</evidence>
<dbReference type="Proteomes" id="UP000187203">
    <property type="component" value="Unassembled WGS sequence"/>
</dbReference>
<dbReference type="EMBL" id="AWUE01012117">
    <property type="protein sequence ID" value="OMP09921.1"/>
    <property type="molecule type" value="Genomic_DNA"/>
</dbReference>
<gene>
    <name evidence="2" type="ORF">COLO4_05005</name>
</gene>
<keyword evidence="3" id="KW-1185">Reference proteome</keyword>
<evidence type="ECO:0000256" key="1">
    <source>
        <dbReference type="SAM" id="MobiDB-lite"/>
    </source>
</evidence>
<accession>A0A1R3KS69</accession>
<proteinExistence type="predicted"/>
<feature type="region of interest" description="Disordered" evidence="1">
    <location>
        <begin position="1"/>
        <end position="21"/>
    </location>
</feature>
<organism evidence="2 3">
    <name type="scientific">Corchorus olitorius</name>
    <dbReference type="NCBI Taxonomy" id="93759"/>
    <lineage>
        <taxon>Eukaryota</taxon>
        <taxon>Viridiplantae</taxon>
        <taxon>Streptophyta</taxon>
        <taxon>Embryophyta</taxon>
        <taxon>Tracheophyta</taxon>
        <taxon>Spermatophyta</taxon>
        <taxon>Magnoliopsida</taxon>
        <taxon>eudicotyledons</taxon>
        <taxon>Gunneridae</taxon>
        <taxon>Pentapetalae</taxon>
        <taxon>rosids</taxon>
        <taxon>malvids</taxon>
        <taxon>Malvales</taxon>
        <taxon>Malvaceae</taxon>
        <taxon>Grewioideae</taxon>
        <taxon>Apeibeae</taxon>
        <taxon>Corchorus</taxon>
    </lineage>
</organism>